<dbReference type="Gene3D" id="1.10.10.60">
    <property type="entry name" value="Homeodomain-like"/>
    <property type="match status" value="1"/>
</dbReference>
<evidence type="ECO:0000259" key="7">
    <source>
        <dbReference type="PROSITE" id="PS50112"/>
    </source>
</evidence>
<protein>
    <submittedName>
        <fullName evidence="8">Arginine utilization regulatory protein RocR</fullName>
    </submittedName>
</protein>
<accession>A0A162M8G9</accession>
<keyword evidence="3" id="KW-0805">Transcription regulation</keyword>
<dbReference type="GO" id="GO:0005524">
    <property type="term" value="F:ATP binding"/>
    <property type="evidence" value="ECO:0007669"/>
    <property type="project" value="UniProtKB-KW"/>
</dbReference>
<dbReference type="SUPFAM" id="SSF52540">
    <property type="entry name" value="P-loop containing nucleoside triphosphate hydrolases"/>
    <property type="match status" value="1"/>
</dbReference>
<dbReference type="PANTHER" id="PTHR32071:SF74">
    <property type="entry name" value="TRANSCRIPTIONAL ACTIVATOR ROCR"/>
    <property type="match status" value="1"/>
</dbReference>
<evidence type="ECO:0000256" key="5">
    <source>
        <dbReference type="ARBA" id="ARBA00023163"/>
    </source>
</evidence>
<dbReference type="Gene3D" id="1.10.8.60">
    <property type="match status" value="1"/>
</dbReference>
<evidence type="ECO:0000256" key="1">
    <source>
        <dbReference type="ARBA" id="ARBA00022741"/>
    </source>
</evidence>
<dbReference type="EMBL" id="LOHZ01000042">
    <property type="protein sequence ID" value="KYO64526.1"/>
    <property type="molecule type" value="Genomic_DNA"/>
</dbReference>
<dbReference type="OrthoDB" id="9803970at2"/>
<dbReference type="InterPro" id="IPR002078">
    <property type="entry name" value="Sigma_54_int"/>
</dbReference>
<dbReference type="PROSITE" id="PS00676">
    <property type="entry name" value="SIGMA54_INTERACT_2"/>
    <property type="match status" value="1"/>
</dbReference>
<keyword evidence="9" id="KW-1185">Reference proteome</keyword>
<comment type="caution">
    <text evidence="8">The sequence shown here is derived from an EMBL/GenBank/DDBJ whole genome shotgun (WGS) entry which is preliminary data.</text>
</comment>
<dbReference type="PROSITE" id="PS50112">
    <property type="entry name" value="PAS"/>
    <property type="match status" value="1"/>
</dbReference>
<dbReference type="InterPro" id="IPR025943">
    <property type="entry name" value="Sigma_54_int_dom_ATP-bd_2"/>
</dbReference>
<sequence length="475" mass="54037">MYDIEKQLYNIFSYDSIKRIFNSLDEGIIIVDNNFKILFYNKILGKFEGIDPDKVIGKNLFEVYPSLSPEESTICQVLKTGKPVLKRYQQYRSFLGNEIKAVNTTFPIIENGSIIGAFEVSRDITNIYHLAEKVVELRQIASGAKTLKDNNISLKYNFSSIIGENKKIKELIAFSKKVSKTSSSILIYGETGTGKELFAQSIHAESPRKDGPFIAQNCAALPESLLEALLFGTTKGSFTGAENKPGLFEQADGGTLLLDEINSMGLNLQSKLLRVLQEGVVRRIGAAYDIPVDVRIIATTNEKPEILLKTGRLRKDLFFRLSVIYIEIPPLRERKDDIILLSNHFIEKYNKKFGKNVTGIDKRLMDLFLQYSWPGNIRELEHLIEGLMNCQDDGIITFDSLKYVSFYFLNEALINNTTFQKSSALKQLDDFERKLIIDTLRECQGNITRAAEKLGLKRQSLQYRIKKYSIQKENL</sequence>
<dbReference type="InterPro" id="IPR002197">
    <property type="entry name" value="HTH_Fis"/>
</dbReference>
<dbReference type="InterPro" id="IPR025662">
    <property type="entry name" value="Sigma_54_int_dom_ATP-bd_1"/>
</dbReference>
<dbReference type="NCBIfam" id="TIGR00229">
    <property type="entry name" value="sensory_box"/>
    <property type="match status" value="1"/>
</dbReference>
<dbReference type="PROSITE" id="PS00675">
    <property type="entry name" value="SIGMA54_INTERACT_1"/>
    <property type="match status" value="1"/>
</dbReference>
<dbReference type="RefSeq" id="WP_068749058.1">
    <property type="nucleotide sequence ID" value="NZ_LOHZ01000042.1"/>
</dbReference>
<evidence type="ECO:0000256" key="4">
    <source>
        <dbReference type="ARBA" id="ARBA00023125"/>
    </source>
</evidence>
<dbReference type="GO" id="GO:0006355">
    <property type="term" value="P:regulation of DNA-templated transcription"/>
    <property type="evidence" value="ECO:0007669"/>
    <property type="project" value="InterPro"/>
</dbReference>
<dbReference type="PRINTS" id="PR01590">
    <property type="entry name" value="HTHFIS"/>
</dbReference>
<keyword evidence="1" id="KW-0547">Nucleotide-binding</keyword>
<proteinExistence type="predicted"/>
<evidence type="ECO:0000259" key="6">
    <source>
        <dbReference type="PROSITE" id="PS50045"/>
    </source>
</evidence>
<dbReference type="Pfam" id="PF08448">
    <property type="entry name" value="PAS_4"/>
    <property type="match status" value="1"/>
</dbReference>
<organism evidence="8 9">
    <name type="scientific">Thermovenabulum gondwanense</name>
    <dbReference type="NCBI Taxonomy" id="520767"/>
    <lineage>
        <taxon>Bacteria</taxon>
        <taxon>Bacillati</taxon>
        <taxon>Bacillota</taxon>
        <taxon>Clostridia</taxon>
        <taxon>Thermosediminibacterales</taxon>
        <taxon>Thermosediminibacteraceae</taxon>
        <taxon>Thermovenabulum</taxon>
    </lineage>
</organism>
<feature type="domain" description="Sigma-54 factor interaction" evidence="6">
    <location>
        <begin position="161"/>
        <end position="389"/>
    </location>
</feature>
<dbReference type="Pfam" id="PF00158">
    <property type="entry name" value="Sigma54_activat"/>
    <property type="match status" value="1"/>
</dbReference>
<dbReference type="CDD" id="cd00009">
    <property type="entry name" value="AAA"/>
    <property type="match status" value="1"/>
</dbReference>
<gene>
    <name evidence="8" type="primary">rocR_7</name>
    <name evidence="8" type="ORF">ATZ99_19620</name>
</gene>
<dbReference type="SUPFAM" id="SSF55785">
    <property type="entry name" value="PYP-like sensor domain (PAS domain)"/>
    <property type="match status" value="1"/>
</dbReference>
<dbReference type="CDD" id="cd00130">
    <property type="entry name" value="PAS"/>
    <property type="match status" value="1"/>
</dbReference>
<dbReference type="InterPro" id="IPR058031">
    <property type="entry name" value="AAA_lid_NorR"/>
</dbReference>
<name>A0A162M8G9_9FIRM</name>
<reference evidence="8 9" key="1">
    <citation type="submission" date="2015-12" db="EMBL/GenBank/DDBJ databases">
        <title>Draft genome of Thermovenabulum gondwanense isolated from a red thermophilic microbial mat colonisisng an outflow channel of a bore well.</title>
        <authorList>
            <person name="Patel B.K."/>
        </authorList>
    </citation>
    <scope>NUCLEOTIDE SEQUENCE [LARGE SCALE GENOMIC DNA]</scope>
    <source>
        <strain evidence="8 9">R270</strain>
    </source>
</reference>
<dbReference type="Pfam" id="PF02954">
    <property type="entry name" value="HTH_8"/>
    <property type="match status" value="1"/>
</dbReference>
<keyword evidence="2" id="KW-0067">ATP-binding</keyword>
<evidence type="ECO:0000256" key="2">
    <source>
        <dbReference type="ARBA" id="ARBA00022840"/>
    </source>
</evidence>
<dbReference type="PATRIC" id="fig|520767.4.peg.2083"/>
<dbReference type="SUPFAM" id="SSF46689">
    <property type="entry name" value="Homeodomain-like"/>
    <property type="match status" value="1"/>
</dbReference>
<dbReference type="AlphaFoldDB" id="A0A162M8G9"/>
<dbReference type="Proteomes" id="UP000075737">
    <property type="component" value="Unassembled WGS sequence"/>
</dbReference>
<dbReference type="SMART" id="SM00091">
    <property type="entry name" value="PAS"/>
    <property type="match status" value="1"/>
</dbReference>
<dbReference type="SMART" id="SM00382">
    <property type="entry name" value="AAA"/>
    <property type="match status" value="1"/>
</dbReference>
<feature type="domain" description="PAS" evidence="7">
    <location>
        <begin position="13"/>
        <end position="71"/>
    </location>
</feature>
<dbReference type="Gene3D" id="3.40.50.300">
    <property type="entry name" value="P-loop containing nucleotide triphosphate hydrolases"/>
    <property type="match status" value="1"/>
</dbReference>
<dbReference type="Gene3D" id="3.30.450.20">
    <property type="entry name" value="PAS domain"/>
    <property type="match status" value="1"/>
</dbReference>
<dbReference type="PROSITE" id="PS50045">
    <property type="entry name" value="SIGMA54_INTERACT_4"/>
    <property type="match status" value="1"/>
</dbReference>
<dbReference type="InterPro" id="IPR000014">
    <property type="entry name" value="PAS"/>
</dbReference>
<dbReference type="PANTHER" id="PTHR32071">
    <property type="entry name" value="TRANSCRIPTIONAL REGULATORY PROTEIN"/>
    <property type="match status" value="1"/>
</dbReference>
<dbReference type="GO" id="GO:0043565">
    <property type="term" value="F:sequence-specific DNA binding"/>
    <property type="evidence" value="ECO:0007669"/>
    <property type="project" value="InterPro"/>
</dbReference>
<dbReference type="STRING" id="520767.ATZ99_19620"/>
<evidence type="ECO:0000313" key="8">
    <source>
        <dbReference type="EMBL" id="KYO64526.1"/>
    </source>
</evidence>
<dbReference type="InterPro" id="IPR035965">
    <property type="entry name" value="PAS-like_dom_sf"/>
</dbReference>
<keyword evidence="4" id="KW-0238">DNA-binding</keyword>
<evidence type="ECO:0000313" key="9">
    <source>
        <dbReference type="Proteomes" id="UP000075737"/>
    </source>
</evidence>
<dbReference type="FunFam" id="3.40.50.300:FF:000006">
    <property type="entry name" value="DNA-binding transcriptional regulator NtrC"/>
    <property type="match status" value="1"/>
</dbReference>
<keyword evidence="5" id="KW-0804">Transcription</keyword>
<dbReference type="InterPro" id="IPR027417">
    <property type="entry name" value="P-loop_NTPase"/>
</dbReference>
<dbReference type="InterPro" id="IPR013656">
    <property type="entry name" value="PAS_4"/>
</dbReference>
<dbReference type="InterPro" id="IPR009057">
    <property type="entry name" value="Homeodomain-like_sf"/>
</dbReference>
<dbReference type="Pfam" id="PF25601">
    <property type="entry name" value="AAA_lid_14"/>
    <property type="match status" value="1"/>
</dbReference>
<evidence type="ECO:0000256" key="3">
    <source>
        <dbReference type="ARBA" id="ARBA00023015"/>
    </source>
</evidence>
<dbReference type="InterPro" id="IPR003593">
    <property type="entry name" value="AAA+_ATPase"/>
</dbReference>
<dbReference type="PROSITE" id="PS00688">
    <property type="entry name" value="SIGMA54_INTERACT_3"/>
    <property type="match status" value="1"/>
</dbReference>
<dbReference type="InterPro" id="IPR025944">
    <property type="entry name" value="Sigma_54_int_dom_CS"/>
</dbReference>